<sequence>MVIYRLRYALFSFMHSIVENLLIGVRGRSRSMILLGPCDSYSYLLLYADSVLSQYILDLLQGIRRPELRLS</sequence>
<protein>
    <submittedName>
        <fullName evidence="1">Putative ovule protein</fullName>
    </submittedName>
</protein>
<organism evidence="1">
    <name type="scientific">Solanum chacoense</name>
    <name type="common">Chaco potato</name>
    <dbReference type="NCBI Taxonomy" id="4108"/>
    <lineage>
        <taxon>Eukaryota</taxon>
        <taxon>Viridiplantae</taxon>
        <taxon>Streptophyta</taxon>
        <taxon>Embryophyta</taxon>
        <taxon>Tracheophyta</taxon>
        <taxon>Spermatophyta</taxon>
        <taxon>Magnoliopsida</taxon>
        <taxon>eudicotyledons</taxon>
        <taxon>Gunneridae</taxon>
        <taxon>Pentapetalae</taxon>
        <taxon>asterids</taxon>
        <taxon>lamiids</taxon>
        <taxon>Solanales</taxon>
        <taxon>Solanaceae</taxon>
        <taxon>Solanoideae</taxon>
        <taxon>Solaneae</taxon>
        <taxon>Solanum</taxon>
    </lineage>
</organism>
<reference evidence="1" key="1">
    <citation type="submission" date="2015-12" db="EMBL/GenBank/DDBJ databases">
        <title>Gene expression during late stages of embryo sac development: a critical building block for successful pollen-pistil interactions.</title>
        <authorList>
            <person name="Liu Y."/>
            <person name="Joly V."/>
            <person name="Sabar M."/>
            <person name="Matton D.P."/>
        </authorList>
    </citation>
    <scope>NUCLEOTIDE SEQUENCE</scope>
</reference>
<accession>A0A0V0HLW3</accession>
<proteinExistence type="predicted"/>
<name>A0A0V0HLW3_SOLCH</name>
<dbReference type="EMBL" id="GEDG01017745">
    <property type="protein sequence ID" value="JAP21390.1"/>
    <property type="molecule type" value="Transcribed_RNA"/>
</dbReference>
<evidence type="ECO:0000313" key="1">
    <source>
        <dbReference type="EMBL" id="JAP21390.1"/>
    </source>
</evidence>
<dbReference type="AlphaFoldDB" id="A0A0V0HLW3"/>